<dbReference type="InterPro" id="IPR008978">
    <property type="entry name" value="HSP20-like_chaperone"/>
</dbReference>
<sequence length="346" mass="38217">MPRCTRKGCAQEFDPSTNTEESCSYHSGGPVFHEGLKSWSCCQDINKPVLDFDEFMKIPGCTKGSHTDEAPKVEPQAPKPSPNVNLTMTSDQGATETYSSLSRTTGAATPTIASSAPAEPIPPAAEEEDDPSVPVTPGTICRRKGCGKSFVSDEVSRGDGEESVCTYHPLPPIFHEGSKGYLCCKRRVLEFDEFLKIGGCKQGRHLFAPKEKEAKTEEFIDCRVDHYQTPAEVHVSVFAKQTDKDRSVVQIETDKIHLDLYFQGTKRFRRSIDLFGPVNPEASSFKYFGTKVELTLKKQDNRSWALLEKTDRQVPVNLTFGVGGRTGTIGAKEIILDDENASKIRS</sequence>
<reference evidence="8" key="1">
    <citation type="submission" date="2024-04" db="EMBL/GenBank/DDBJ databases">
        <authorList>
            <person name="Shaw F."/>
            <person name="Minotto A."/>
        </authorList>
    </citation>
    <scope>NUCLEOTIDE SEQUENCE [LARGE SCALE GENOMIC DNA]</scope>
</reference>
<feature type="domain" description="CS" evidence="5">
    <location>
        <begin position="219"/>
        <end position="308"/>
    </location>
</feature>
<gene>
    <name evidence="7" type="ORF">GFSPODELE1_LOCUS5225</name>
</gene>
<feature type="region of interest" description="Disordered" evidence="4">
    <location>
        <begin position="63"/>
        <end position="136"/>
    </location>
</feature>
<dbReference type="Pfam" id="PF04968">
    <property type="entry name" value="CHORD"/>
    <property type="match status" value="2"/>
</dbReference>
<organism evidence="7 8">
    <name type="scientific">Somion occarium</name>
    <dbReference type="NCBI Taxonomy" id="3059160"/>
    <lineage>
        <taxon>Eukaryota</taxon>
        <taxon>Fungi</taxon>
        <taxon>Dikarya</taxon>
        <taxon>Basidiomycota</taxon>
        <taxon>Agaricomycotina</taxon>
        <taxon>Agaricomycetes</taxon>
        <taxon>Polyporales</taxon>
        <taxon>Cerrenaceae</taxon>
        <taxon>Somion</taxon>
    </lineage>
</organism>
<dbReference type="Gene3D" id="4.10.1130.20">
    <property type="match status" value="2"/>
</dbReference>
<dbReference type="EMBL" id="OZ037946">
    <property type="protein sequence ID" value="CAL1704983.1"/>
    <property type="molecule type" value="Genomic_DNA"/>
</dbReference>
<dbReference type="PROSITE" id="PS51401">
    <property type="entry name" value="CHORD"/>
    <property type="match status" value="2"/>
</dbReference>
<evidence type="ECO:0000313" key="7">
    <source>
        <dbReference type="EMBL" id="CAL1704983.1"/>
    </source>
</evidence>
<keyword evidence="8" id="KW-1185">Reference proteome</keyword>
<dbReference type="InterPro" id="IPR039790">
    <property type="entry name" value="CHRD1"/>
</dbReference>
<dbReference type="PANTHER" id="PTHR46983:SF3">
    <property type="entry name" value="CHPADIPLOID STATE MAINTENANCE PROTEIN CHPA"/>
    <property type="match status" value="1"/>
</dbReference>
<dbReference type="Gene3D" id="2.60.40.790">
    <property type="match status" value="1"/>
</dbReference>
<dbReference type="Pfam" id="PF04969">
    <property type="entry name" value="CS"/>
    <property type="match status" value="1"/>
</dbReference>
<evidence type="ECO:0000313" key="8">
    <source>
        <dbReference type="Proteomes" id="UP001497453"/>
    </source>
</evidence>
<dbReference type="PROSITE" id="PS51203">
    <property type="entry name" value="CS"/>
    <property type="match status" value="1"/>
</dbReference>
<evidence type="ECO:0000256" key="4">
    <source>
        <dbReference type="SAM" id="MobiDB-lite"/>
    </source>
</evidence>
<dbReference type="InterPro" id="IPR007051">
    <property type="entry name" value="CHORD_dom"/>
</dbReference>
<evidence type="ECO:0000256" key="2">
    <source>
        <dbReference type="ARBA" id="ARBA00022737"/>
    </source>
</evidence>
<evidence type="ECO:0000259" key="6">
    <source>
        <dbReference type="PROSITE" id="PS51401"/>
    </source>
</evidence>
<evidence type="ECO:0008006" key="9">
    <source>
        <dbReference type="Google" id="ProtNLM"/>
    </source>
</evidence>
<feature type="compositionally biased region" description="Low complexity" evidence="4">
    <location>
        <begin position="107"/>
        <end position="118"/>
    </location>
</feature>
<accession>A0ABP1DD87</accession>
<evidence type="ECO:0000256" key="3">
    <source>
        <dbReference type="ARBA" id="ARBA00022833"/>
    </source>
</evidence>
<protein>
    <recommendedName>
        <fullName evidence="9">Chord-domain-containing protein</fullName>
    </recommendedName>
</protein>
<keyword evidence="1" id="KW-0479">Metal-binding</keyword>
<feature type="domain" description="CHORD" evidence="6">
    <location>
        <begin position="141"/>
        <end position="205"/>
    </location>
</feature>
<feature type="compositionally biased region" description="Polar residues" evidence="4">
    <location>
        <begin position="82"/>
        <end position="106"/>
    </location>
</feature>
<dbReference type="PANTHER" id="PTHR46983">
    <property type="entry name" value="CYSTEINE AND HISTIDINE-RICH DOMAIN-CONTAINING PROTEIN 1"/>
    <property type="match status" value="1"/>
</dbReference>
<feature type="domain" description="CHORD" evidence="6">
    <location>
        <begin position="4"/>
        <end position="66"/>
    </location>
</feature>
<dbReference type="CDD" id="cd06466">
    <property type="entry name" value="p23_CS_SGT1_like"/>
    <property type="match status" value="1"/>
</dbReference>
<evidence type="ECO:0000259" key="5">
    <source>
        <dbReference type="PROSITE" id="PS51203"/>
    </source>
</evidence>
<dbReference type="SUPFAM" id="SSF49764">
    <property type="entry name" value="HSP20-like chaperones"/>
    <property type="match status" value="1"/>
</dbReference>
<evidence type="ECO:0000256" key="1">
    <source>
        <dbReference type="ARBA" id="ARBA00022723"/>
    </source>
</evidence>
<keyword evidence="2" id="KW-0677">Repeat</keyword>
<name>A0ABP1DD87_9APHY</name>
<proteinExistence type="predicted"/>
<dbReference type="InterPro" id="IPR007052">
    <property type="entry name" value="CS_dom"/>
</dbReference>
<keyword evidence="3" id="KW-0862">Zinc</keyword>
<dbReference type="Proteomes" id="UP001497453">
    <property type="component" value="Chromosome 3"/>
</dbReference>